<dbReference type="SUPFAM" id="SSF57701">
    <property type="entry name" value="Zn2/Cys6 DNA-binding domain"/>
    <property type="match status" value="1"/>
</dbReference>
<dbReference type="Gene3D" id="4.10.240.10">
    <property type="entry name" value="Zn(2)-C6 fungal-type DNA-binding domain"/>
    <property type="match status" value="1"/>
</dbReference>
<dbReference type="Gene3D" id="1.20.1250.20">
    <property type="entry name" value="MFS general substrate transporter like domains"/>
    <property type="match status" value="1"/>
</dbReference>
<keyword evidence="4 8" id="KW-0472">Membrane</keyword>
<comment type="caution">
    <text evidence="11">The sequence shown here is derived from an EMBL/GenBank/DDBJ whole genome shotgun (WGS) entry which is preliminary data.</text>
</comment>
<feature type="transmembrane region" description="Helical" evidence="8">
    <location>
        <begin position="1178"/>
        <end position="1196"/>
    </location>
</feature>
<dbReference type="Pfam" id="PF07690">
    <property type="entry name" value="MFS_1"/>
    <property type="match status" value="1"/>
</dbReference>
<dbReference type="Pfam" id="PF00172">
    <property type="entry name" value="Zn_clus"/>
    <property type="match status" value="1"/>
</dbReference>
<evidence type="ECO:0000313" key="11">
    <source>
        <dbReference type="EMBL" id="VTT76602.1"/>
    </source>
</evidence>
<keyword evidence="2 8" id="KW-0812">Transmembrane</keyword>
<dbReference type="PRINTS" id="PR00092">
    <property type="entry name" value="TYROSINASE"/>
</dbReference>
<dbReference type="Gene3D" id="1.10.1280.10">
    <property type="entry name" value="Di-copper center containing domain from catechol oxidase"/>
    <property type="match status" value="1"/>
</dbReference>
<keyword evidence="3 8" id="KW-1133">Transmembrane helix</keyword>
<keyword evidence="6" id="KW-0539">Nucleus</keyword>
<dbReference type="PANTHER" id="PTHR23502:SF22">
    <property type="entry name" value="MAJOR FACILITATOR SUPERFAMILY (MFS) PROFILE DOMAIN-CONTAINING PROTEIN"/>
    <property type="match status" value="1"/>
</dbReference>
<feature type="compositionally biased region" description="Polar residues" evidence="7">
    <location>
        <begin position="1"/>
        <end position="12"/>
    </location>
</feature>
<dbReference type="Pfam" id="PF00264">
    <property type="entry name" value="Tyrosinase"/>
    <property type="match status" value="1"/>
</dbReference>
<evidence type="ECO:0000259" key="9">
    <source>
        <dbReference type="PROSITE" id="PS50048"/>
    </source>
</evidence>
<feature type="transmembrane region" description="Helical" evidence="8">
    <location>
        <begin position="1433"/>
        <end position="1452"/>
    </location>
</feature>
<organism evidence="11 12">
    <name type="scientific">Fusarium fujikuroi</name>
    <name type="common">Bakanae and foot rot disease fungus</name>
    <name type="synonym">Gibberella fujikuroi</name>
    <dbReference type="NCBI Taxonomy" id="5127"/>
    <lineage>
        <taxon>Eukaryota</taxon>
        <taxon>Fungi</taxon>
        <taxon>Dikarya</taxon>
        <taxon>Ascomycota</taxon>
        <taxon>Pezizomycotina</taxon>
        <taxon>Sordariomycetes</taxon>
        <taxon>Hypocreomycetidae</taxon>
        <taxon>Hypocreales</taxon>
        <taxon>Nectriaceae</taxon>
        <taxon>Fusarium</taxon>
        <taxon>Fusarium fujikuroi species complex</taxon>
    </lineage>
</organism>
<evidence type="ECO:0000259" key="10">
    <source>
        <dbReference type="PROSITE" id="PS50850"/>
    </source>
</evidence>
<feature type="transmembrane region" description="Helical" evidence="8">
    <location>
        <begin position="1146"/>
        <end position="1166"/>
    </location>
</feature>
<dbReference type="EMBL" id="CABFJX010000384">
    <property type="protein sequence ID" value="VTT76602.1"/>
    <property type="molecule type" value="Genomic_DNA"/>
</dbReference>
<feature type="transmembrane region" description="Helical" evidence="8">
    <location>
        <begin position="1367"/>
        <end position="1391"/>
    </location>
</feature>
<feature type="transmembrane region" description="Helical" evidence="8">
    <location>
        <begin position="1340"/>
        <end position="1361"/>
    </location>
</feature>
<dbReference type="InterPro" id="IPR001138">
    <property type="entry name" value="Zn2Cys6_DnaBD"/>
</dbReference>
<protein>
    <recommendedName>
        <fullName evidence="13">Zn(2)-C6 fungal-type domain-containing protein</fullName>
    </recommendedName>
</protein>
<evidence type="ECO:0000256" key="8">
    <source>
        <dbReference type="SAM" id="Phobius"/>
    </source>
</evidence>
<evidence type="ECO:0000256" key="5">
    <source>
        <dbReference type="ARBA" id="ARBA00023180"/>
    </source>
</evidence>
<dbReference type="SMART" id="SM00066">
    <property type="entry name" value="GAL4"/>
    <property type="match status" value="1"/>
</dbReference>
<evidence type="ECO:0000256" key="2">
    <source>
        <dbReference type="ARBA" id="ARBA00022692"/>
    </source>
</evidence>
<dbReference type="PROSITE" id="PS00498">
    <property type="entry name" value="TYROSINASE_2"/>
    <property type="match status" value="1"/>
</dbReference>
<reference evidence="11" key="1">
    <citation type="submission" date="2019-05" db="EMBL/GenBank/DDBJ databases">
        <authorList>
            <person name="Piombo E."/>
        </authorList>
    </citation>
    <scope>NUCLEOTIDE SEQUENCE</scope>
    <source>
        <strain evidence="11">C2S</strain>
    </source>
</reference>
<feature type="domain" description="Major facilitator superfamily (MFS) profile" evidence="10">
    <location>
        <begin position="1021"/>
        <end position="1462"/>
    </location>
</feature>
<sequence length="1467" mass="164238">MVRSNTPSAQDSLHQRPGRGRAAPRSRLGCATCKRRHVRCDEAYPSCQPCYRLQLKCYYPHRSKRAPGPPKHRTLLPSPNVSGPSFINPSNTCISGFSGPNRQSSFVCLREGHEDVDELNSFSWSESNLATDIITLYNNWEGELGAFGSPKSLLCNIGQSNGDRDLIAGSSVPMISELSDLGTFNDAATLWRAAIGSPHVSSTASTHTDDQFHLDNLMASESLEDNQSLKVFGKIMQPPAAMLMGGIKKWRHLQQYLMNLASQNEVVMGALLGLDKLLEWDSMRDSSTTRHDIQDHIRDSFNTTTCAIQQDLSQVQYNSISSKMDDWLAAIFLLAWTHVLRDRAEHDSGCLFPTELAETIITCSHDWNWYSRQLLSWFNSLDSKASHMSGPTLLSSRALQVVSQYPIQIISCDYEESKYRRDSLGEDEDFQLLSQNPLSAVSEHGDSGIIVPARSPCDIKEIILRSILQPAAEWYLKTQAYCRQISSLDKHHCNRFTPDAEMKVSLEGKRIHGRLWDLWAQCPSVTSLTTAELSMSVAPDVAMRVREVSSIYLASFWILFVYLHRICWWHLPHTKAVTGALEKTWEHMKNSYGESDDRIQEKTVHPARMWPAFLFGAECKTVEHRTWAIEQLKALGKERPVLKSEAQCLENLPAFRISHGATRNAKRAALLLEALIQKQEETNCRVDERDLSMDMFNLLALVLPVPAISSSNSTCTSKNIQTRIEWANMASNDQQSYLKAVECLMQLPAQTGIKGTVTRFDDMNAMHQVQAKTIHLVAQFLPFHRLYIYVYEQLLRDECGYKGPTPWWDETRDAGNFIDSPLLDPDTGFGGNGTGPHHCVIDGPFANTTLHIGPGQSVSDHCLSRKVNEFNSTLGNETYVHECHSKTTYLDFWETTGYTTHGAGHSGVGGVMEDIDASPGDPLFYIHHAFIDRLWWKWQSEDPDSRLYQLGGSSTQGGTEELTLDYVMTTYEIRPNVTVKERDAPSSSLRLAEDGHTVLLPQPTDDPNDPLNWSSRKKHLILLVVAWAALTSDLTSAAGSAPVILQAAEWHKSPNSVNHNNSINVLMMAIGGLIWVTMTSIIGRAPTLFWSTFLGLIFSILSSVSTNFEMFMGVRAIQGLFLTSGQTIAIAFIKDIFFFHERARKIGLWALMYITFPYWGPLLANFVIGETHQWQDAFWLGVGVNGISLLLILAFMDETWYNRDLPSSVQPSRGQGFFSRLLRLTGLWQVKHHSGYFESAYDAYKRVLLILSKPVILLVIAPYFMCFAWAIGVNISTAILFGLPQAMGGYGYSFTQLGYLHFAPIVGVFLSEIFGHFFNDHLTRRYVQKHNGVFEPEARLMTIYISIVPMIAGLVLMGQALHKHLSVAAIVVGWGMHAFGIMLTSVAVASYLLDAYPSAPAEVCGLTNMFRALSGFSVGYYQHPWGAKVGYDVSFGTQACIVAASMILIAIVHRFGHQLRLKFGQVR</sequence>
<dbReference type="InterPro" id="IPR002227">
    <property type="entry name" value="Tyrosinase_Cu-bd"/>
</dbReference>
<feature type="region of interest" description="Disordered" evidence="7">
    <location>
        <begin position="1"/>
        <end position="25"/>
    </location>
</feature>
<evidence type="ECO:0000256" key="3">
    <source>
        <dbReference type="ARBA" id="ARBA00022989"/>
    </source>
</evidence>
<proteinExistence type="predicted"/>
<dbReference type="PANTHER" id="PTHR23502">
    <property type="entry name" value="MAJOR FACILITATOR SUPERFAMILY"/>
    <property type="match status" value="1"/>
</dbReference>
<dbReference type="PROSITE" id="PS50048">
    <property type="entry name" value="ZN2_CY6_FUNGAL_2"/>
    <property type="match status" value="1"/>
</dbReference>
<dbReference type="SUPFAM" id="SSF48056">
    <property type="entry name" value="Di-copper centre-containing domain"/>
    <property type="match status" value="1"/>
</dbReference>
<feature type="transmembrane region" description="Helical" evidence="8">
    <location>
        <begin position="1065"/>
        <end position="1082"/>
    </location>
</feature>
<dbReference type="CDD" id="cd00067">
    <property type="entry name" value="GAL4"/>
    <property type="match status" value="1"/>
</dbReference>
<dbReference type="SUPFAM" id="SSF103473">
    <property type="entry name" value="MFS general substrate transporter"/>
    <property type="match status" value="1"/>
</dbReference>
<dbReference type="GO" id="GO:0016491">
    <property type="term" value="F:oxidoreductase activity"/>
    <property type="evidence" value="ECO:0007669"/>
    <property type="project" value="InterPro"/>
</dbReference>
<evidence type="ECO:0000256" key="4">
    <source>
        <dbReference type="ARBA" id="ARBA00023136"/>
    </source>
</evidence>
<dbReference type="InterPro" id="IPR020846">
    <property type="entry name" value="MFS_dom"/>
</dbReference>
<feature type="domain" description="Zn(2)-C6 fungal-type" evidence="9">
    <location>
        <begin position="29"/>
        <end position="59"/>
    </location>
</feature>
<dbReference type="GO" id="GO:0008270">
    <property type="term" value="F:zinc ion binding"/>
    <property type="evidence" value="ECO:0007669"/>
    <property type="project" value="InterPro"/>
</dbReference>
<evidence type="ECO:0008006" key="13">
    <source>
        <dbReference type="Google" id="ProtNLM"/>
    </source>
</evidence>
<dbReference type="GO" id="GO:0005886">
    <property type="term" value="C:plasma membrane"/>
    <property type="evidence" value="ECO:0007669"/>
    <property type="project" value="TreeGrafter"/>
</dbReference>
<dbReference type="InterPro" id="IPR011701">
    <property type="entry name" value="MFS"/>
</dbReference>
<evidence type="ECO:0000256" key="6">
    <source>
        <dbReference type="ARBA" id="ARBA00023242"/>
    </source>
</evidence>
<feature type="transmembrane region" description="Helical" evidence="8">
    <location>
        <begin position="1020"/>
        <end position="1045"/>
    </location>
</feature>
<feature type="transmembrane region" description="Helical" evidence="8">
    <location>
        <begin position="1299"/>
        <end position="1319"/>
    </location>
</feature>
<dbReference type="GO" id="GO:0022857">
    <property type="term" value="F:transmembrane transporter activity"/>
    <property type="evidence" value="ECO:0007669"/>
    <property type="project" value="InterPro"/>
</dbReference>
<dbReference type="PROSITE" id="PS50850">
    <property type="entry name" value="MFS"/>
    <property type="match status" value="1"/>
</dbReference>
<keyword evidence="5" id="KW-0325">Glycoprotein</keyword>
<dbReference type="InterPro" id="IPR036259">
    <property type="entry name" value="MFS_trans_sf"/>
</dbReference>
<dbReference type="InterPro" id="IPR036864">
    <property type="entry name" value="Zn2-C6_fun-type_DNA-bd_sf"/>
</dbReference>
<feature type="transmembrane region" description="Helical" evidence="8">
    <location>
        <begin position="1255"/>
        <end position="1279"/>
    </location>
</feature>
<feature type="transmembrane region" description="Helical" evidence="8">
    <location>
        <begin position="1403"/>
        <end position="1421"/>
    </location>
</feature>
<accession>A0A9Q9UDY1</accession>
<gene>
    <name evidence="11" type="ORF">C2S_10466</name>
</gene>
<evidence type="ECO:0000313" key="12">
    <source>
        <dbReference type="Proteomes" id="UP000760494"/>
    </source>
</evidence>
<name>A0A9Q9UDY1_FUSFU</name>
<feature type="transmembrane region" description="Helical" evidence="8">
    <location>
        <begin position="1120"/>
        <end position="1139"/>
    </location>
</feature>
<dbReference type="PROSITE" id="PS00463">
    <property type="entry name" value="ZN2_CY6_FUNGAL_1"/>
    <property type="match status" value="1"/>
</dbReference>
<evidence type="ECO:0000256" key="7">
    <source>
        <dbReference type="SAM" id="MobiDB-lite"/>
    </source>
</evidence>
<dbReference type="GO" id="GO:0000981">
    <property type="term" value="F:DNA-binding transcription factor activity, RNA polymerase II-specific"/>
    <property type="evidence" value="ECO:0007669"/>
    <property type="project" value="InterPro"/>
</dbReference>
<dbReference type="Proteomes" id="UP000760494">
    <property type="component" value="Unassembled WGS sequence"/>
</dbReference>
<comment type="subcellular location">
    <subcellularLocation>
        <location evidence="1">Membrane</location>
        <topology evidence="1">Multi-pass membrane protein</topology>
    </subcellularLocation>
</comment>
<dbReference type="InterPro" id="IPR008922">
    <property type="entry name" value="Di-copper_centre_dom_sf"/>
</dbReference>
<evidence type="ECO:0000256" key="1">
    <source>
        <dbReference type="ARBA" id="ARBA00004141"/>
    </source>
</evidence>